<accession>A0A132P0C2</accession>
<sequence length="554" mass="60454">MVNQKMAVLSLLIGLGCMAVTWLLFVSVLKRNSPSTLARLKKSGIDVTYSGLSKAFYFRSINQYNLELSVSLTRQNANKRKIYALRVISILSTALGVIFSVLSIAVIIWSIWASFNKEEAPYTLVVPSSNVLTVFLCLCSAVLFHELGHLLFMYGTRTPICGVEFGIRCFAPFITIFGDLDLSSSTINAQKGSINAIGGIVGNILTSLIALALAYLISYRVRRSVSSGSTFVYLGEDTHNISPYSLVQSVGNTSINSPTDFRHALWAIEAQYAGDYGAVELLVDNRNAFSLAAGIRQSVQAQLMYQTSDLTDVTSMWPPYSSAQSLGGIQIPYTALEGVEPMQCHIPKEGVPVLLSHYHVLPTSHLLVLSPYIIDTSLLSTILSNAQSNLCHYSTADYVCMYPYYPVNSTTSSSGNGVYTRSIVNGIQQMVSLPVSGGQQTLTSEGWKRRYQKQFIAVPTSLANVDTNTKDLELAVQRIRRANKFTSIVQIFTETSAGMAILASTGFPLGSDGQHLLRSVIRNKSAQAIVRSAFWASSLMLCCMLGLSVIHSLL</sequence>
<proteinExistence type="predicted"/>
<comment type="caution">
    <text evidence="2">The sequence shown here is derived from an EMBL/GenBank/DDBJ whole genome shotgun (WGS) entry which is preliminary data.</text>
</comment>
<feature type="transmembrane region" description="Helical" evidence="1">
    <location>
        <begin position="6"/>
        <end position="29"/>
    </location>
</feature>
<dbReference type="VEuPathDB" id="GiardiaDB:QR46_0227"/>
<organism evidence="2 3">
    <name type="scientific">Giardia duodenalis assemblage B</name>
    <dbReference type="NCBI Taxonomy" id="1394984"/>
    <lineage>
        <taxon>Eukaryota</taxon>
        <taxon>Metamonada</taxon>
        <taxon>Diplomonadida</taxon>
        <taxon>Hexamitidae</taxon>
        <taxon>Giardiinae</taxon>
        <taxon>Giardia</taxon>
    </lineage>
</organism>
<dbReference type="AlphaFoldDB" id="A0A132P0C2"/>
<feature type="transmembrane region" description="Helical" evidence="1">
    <location>
        <begin position="83"/>
        <end position="112"/>
    </location>
</feature>
<dbReference type="EMBL" id="JXTI01000003">
    <property type="protein sequence ID" value="KWX15771.1"/>
    <property type="molecule type" value="Genomic_DNA"/>
</dbReference>
<keyword evidence="1" id="KW-1133">Transmembrane helix</keyword>
<evidence type="ECO:0008006" key="4">
    <source>
        <dbReference type="Google" id="ProtNLM"/>
    </source>
</evidence>
<dbReference type="Proteomes" id="UP000070089">
    <property type="component" value="Unassembled WGS sequence"/>
</dbReference>
<dbReference type="OrthoDB" id="10257055at2759"/>
<evidence type="ECO:0000256" key="1">
    <source>
        <dbReference type="SAM" id="Phobius"/>
    </source>
</evidence>
<keyword evidence="1" id="KW-0472">Membrane</keyword>
<feature type="transmembrane region" description="Helical" evidence="1">
    <location>
        <begin position="132"/>
        <end position="153"/>
    </location>
</feature>
<name>A0A132P0C2_GIAIN</name>
<keyword evidence="1" id="KW-0812">Transmembrane</keyword>
<gene>
    <name evidence="2" type="ORF">QR46_0227</name>
</gene>
<feature type="transmembrane region" description="Helical" evidence="1">
    <location>
        <begin position="194"/>
        <end position="217"/>
    </location>
</feature>
<evidence type="ECO:0000313" key="2">
    <source>
        <dbReference type="EMBL" id="KWX15771.1"/>
    </source>
</evidence>
<dbReference type="PROSITE" id="PS51257">
    <property type="entry name" value="PROKAR_LIPOPROTEIN"/>
    <property type="match status" value="1"/>
</dbReference>
<reference evidence="2 3" key="1">
    <citation type="journal article" date="2015" name="Mol. Biochem. Parasitol.">
        <title>Identification of polymorphic genes for use in assemblage B genotyping assays through comparative genomics of multiple assemblage B Giardia duodenalis isolates.</title>
        <authorList>
            <person name="Wielinga C."/>
            <person name="Thompson R.C."/>
            <person name="Monis P."/>
            <person name="Ryan U."/>
        </authorList>
    </citation>
    <scope>NUCLEOTIDE SEQUENCE [LARGE SCALE GENOMIC DNA]</scope>
    <source>
        <strain evidence="2 3">BAH15c1</strain>
    </source>
</reference>
<evidence type="ECO:0000313" key="3">
    <source>
        <dbReference type="Proteomes" id="UP000070089"/>
    </source>
</evidence>
<feature type="transmembrane region" description="Helical" evidence="1">
    <location>
        <begin position="528"/>
        <end position="550"/>
    </location>
</feature>
<protein>
    <recommendedName>
        <fullName evidence="4">Endopeptidase S2P</fullName>
    </recommendedName>
</protein>